<dbReference type="SMART" id="SM00829">
    <property type="entry name" value="PKS_ER"/>
    <property type="match status" value="1"/>
</dbReference>
<gene>
    <name evidence="4" type="ORF">LP52_09880</name>
</gene>
<comment type="caution">
    <text evidence="4">The sequence shown here is derived from an EMBL/GenBank/DDBJ whole genome shotgun (WGS) entry which is preliminary data.</text>
</comment>
<accession>A0A0C2JJ97</accession>
<name>A0A0C2JJ97_9ACTN</name>
<dbReference type="PANTHER" id="PTHR48106:SF8">
    <property type="entry name" value="OS02G0805600 PROTEIN"/>
    <property type="match status" value="1"/>
</dbReference>
<feature type="domain" description="Enoyl reductase (ER)" evidence="3">
    <location>
        <begin position="10"/>
        <end position="325"/>
    </location>
</feature>
<sequence length="327" mass="33864">MHAILITEPGPADVLAWTEVPDPTPGDGEVLVDVAATAANRADVMQRLGNYPPPPGAPEYPGLECSGHIAALGPGTEHSGWSVGDPVCALLTGGGYAERVGVPVGQLLPIPEGVDLVSAAALPEVACTVWSNVFMVGGLLADETLLVHGGGSGIGTFAIQLAHARGARVLTTAGSAEKLEKCRELGADVGINYREENFPERVKEETGGAGADVILDIMGGSYLADNVRSLNVGGRLTVIGLMGGRSAELDLGRMLVKRLSVHATTLRARPTDEKAAIVAGVAEHVWPLVSEGTVRPIVDQTLPLQRAAEAHSIMESSAHVGKIVLTR</sequence>
<dbReference type="OrthoDB" id="9780520at2"/>
<dbReference type="Gene3D" id="3.40.50.720">
    <property type="entry name" value="NAD(P)-binding Rossmann-like Domain"/>
    <property type="match status" value="1"/>
</dbReference>
<dbReference type="AlphaFoldDB" id="A0A0C2JJ97"/>
<dbReference type="GO" id="GO:0070402">
    <property type="term" value="F:NADPH binding"/>
    <property type="evidence" value="ECO:0007669"/>
    <property type="project" value="TreeGrafter"/>
</dbReference>
<dbReference type="InterPro" id="IPR020843">
    <property type="entry name" value="ER"/>
</dbReference>
<dbReference type="GO" id="GO:0016651">
    <property type="term" value="F:oxidoreductase activity, acting on NAD(P)H"/>
    <property type="evidence" value="ECO:0007669"/>
    <property type="project" value="TreeGrafter"/>
</dbReference>
<proteinExistence type="predicted"/>
<organism evidence="4 5">
    <name type="scientific">Streptomonospora alba</name>
    <dbReference type="NCBI Taxonomy" id="183763"/>
    <lineage>
        <taxon>Bacteria</taxon>
        <taxon>Bacillati</taxon>
        <taxon>Actinomycetota</taxon>
        <taxon>Actinomycetes</taxon>
        <taxon>Streptosporangiales</taxon>
        <taxon>Nocardiopsidaceae</taxon>
        <taxon>Streptomonospora</taxon>
    </lineage>
</organism>
<dbReference type="InterPro" id="IPR011032">
    <property type="entry name" value="GroES-like_sf"/>
</dbReference>
<dbReference type="InterPro" id="IPR036291">
    <property type="entry name" value="NAD(P)-bd_dom_sf"/>
</dbReference>
<dbReference type="CDD" id="cd05276">
    <property type="entry name" value="p53_inducible_oxidoreductase"/>
    <property type="match status" value="1"/>
</dbReference>
<dbReference type="SUPFAM" id="SSF50129">
    <property type="entry name" value="GroES-like"/>
    <property type="match status" value="1"/>
</dbReference>
<dbReference type="STRING" id="183763.LP52_09880"/>
<dbReference type="InterPro" id="IPR013149">
    <property type="entry name" value="ADH-like_C"/>
</dbReference>
<dbReference type="Proteomes" id="UP000031675">
    <property type="component" value="Unassembled WGS sequence"/>
</dbReference>
<keyword evidence="1" id="KW-0521">NADP</keyword>
<evidence type="ECO:0000256" key="1">
    <source>
        <dbReference type="ARBA" id="ARBA00022857"/>
    </source>
</evidence>
<evidence type="ECO:0000313" key="5">
    <source>
        <dbReference type="Proteomes" id="UP000031675"/>
    </source>
</evidence>
<dbReference type="PANTHER" id="PTHR48106">
    <property type="entry name" value="QUINONE OXIDOREDUCTASE PIG3-RELATED"/>
    <property type="match status" value="1"/>
</dbReference>
<dbReference type="InterPro" id="IPR013154">
    <property type="entry name" value="ADH-like_N"/>
</dbReference>
<evidence type="ECO:0000313" key="4">
    <source>
        <dbReference type="EMBL" id="KIH98990.1"/>
    </source>
</evidence>
<dbReference type="Pfam" id="PF08240">
    <property type="entry name" value="ADH_N"/>
    <property type="match status" value="1"/>
</dbReference>
<dbReference type="Gene3D" id="3.90.180.10">
    <property type="entry name" value="Medium-chain alcohol dehydrogenases, catalytic domain"/>
    <property type="match status" value="1"/>
</dbReference>
<dbReference type="InterPro" id="IPR014189">
    <property type="entry name" value="Quinone_OxRdtase_PIG3"/>
</dbReference>
<reference evidence="5" key="1">
    <citation type="journal article" date="2015" name="Chem. Biol.">
        <title>Structure, bioactivity, and resistance mechanism of streptomonomicin, an unusual lasso Peptide from an understudied halophilic actinomycete.</title>
        <authorList>
            <person name="Metelev M."/>
            <person name="Tietz J.I."/>
            <person name="Melby J.O."/>
            <person name="Blair P.M."/>
            <person name="Zhu L."/>
            <person name="Livnat I."/>
            <person name="Severinov K."/>
            <person name="Mitchell D.A."/>
        </authorList>
    </citation>
    <scope>NUCLEOTIDE SEQUENCE [LARGE SCALE GENOMIC DNA]</scope>
    <source>
        <strain evidence="5">YIM 90003</strain>
    </source>
</reference>
<dbReference type="SUPFAM" id="SSF51735">
    <property type="entry name" value="NAD(P)-binding Rossmann-fold domains"/>
    <property type="match status" value="1"/>
</dbReference>
<protein>
    <submittedName>
        <fullName evidence="4">NADPH:quinone oxidoreductase</fullName>
    </submittedName>
</protein>
<evidence type="ECO:0000259" key="3">
    <source>
        <dbReference type="SMART" id="SM00829"/>
    </source>
</evidence>
<dbReference type="Pfam" id="PF00107">
    <property type="entry name" value="ADH_zinc_N"/>
    <property type="match status" value="1"/>
</dbReference>
<keyword evidence="2" id="KW-0560">Oxidoreductase</keyword>
<dbReference type="RefSeq" id="WP_040272667.1">
    <property type="nucleotide sequence ID" value="NZ_JROO01000017.1"/>
</dbReference>
<dbReference type="EMBL" id="JROO01000017">
    <property type="protein sequence ID" value="KIH98990.1"/>
    <property type="molecule type" value="Genomic_DNA"/>
</dbReference>
<evidence type="ECO:0000256" key="2">
    <source>
        <dbReference type="ARBA" id="ARBA00023002"/>
    </source>
</evidence>
<dbReference type="NCBIfam" id="TIGR02824">
    <property type="entry name" value="quinone_pig3"/>
    <property type="match status" value="1"/>
</dbReference>
<keyword evidence="5" id="KW-1185">Reference proteome</keyword>